<gene>
    <name evidence="2" type="ORF">ACAOBT_LOCUS29227</name>
</gene>
<reference evidence="2" key="1">
    <citation type="submission" date="2022-03" db="EMBL/GenBank/DDBJ databases">
        <authorList>
            <person name="Sayadi A."/>
        </authorList>
    </citation>
    <scope>NUCLEOTIDE SEQUENCE</scope>
</reference>
<evidence type="ECO:0000313" key="2">
    <source>
        <dbReference type="EMBL" id="CAH2006685.1"/>
    </source>
</evidence>
<evidence type="ECO:0000256" key="1">
    <source>
        <dbReference type="SAM" id="MobiDB-lite"/>
    </source>
</evidence>
<dbReference type="AlphaFoldDB" id="A0A9P0Q2R2"/>
<sequence>MESEAHASEPLKIEYAEVKQEPTEVVGESFGVEQPTWEWEMEDYENKDGMDLLRIKNEQSDVMSTVTCDLNGEAFNMKEGSMKLENDLDVKSEETQISHEYIIKDENESGAETASDR</sequence>
<feature type="region of interest" description="Disordered" evidence="1">
    <location>
        <begin position="97"/>
        <end position="117"/>
    </location>
</feature>
<comment type="caution">
    <text evidence="2">The sequence shown here is derived from an EMBL/GenBank/DDBJ whole genome shotgun (WGS) entry which is preliminary data.</text>
</comment>
<dbReference type="EMBL" id="CAKOFQ010007700">
    <property type="protein sequence ID" value="CAH2006685.1"/>
    <property type="molecule type" value="Genomic_DNA"/>
</dbReference>
<feature type="compositionally biased region" description="Basic and acidic residues" evidence="1">
    <location>
        <begin position="97"/>
        <end position="107"/>
    </location>
</feature>
<evidence type="ECO:0000313" key="3">
    <source>
        <dbReference type="Proteomes" id="UP001152888"/>
    </source>
</evidence>
<accession>A0A9P0Q2R2</accession>
<organism evidence="2 3">
    <name type="scientific">Acanthoscelides obtectus</name>
    <name type="common">Bean weevil</name>
    <name type="synonym">Bruchus obtectus</name>
    <dbReference type="NCBI Taxonomy" id="200917"/>
    <lineage>
        <taxon>Eukaryota</taxon>
        <taxon>Metazoa</taxon>
        <taxon>Ecdysozoa</taxon>
        <taxon>Arthropoda</taxon>
        <taxon>Hexapoda</taxon>
        <taxon>Insecta</taxon>
        <taxon>Pterygota</taxon>
        <taxon>Neoptera</taxon>
        <taxon>Endopterygota</taxon>
        <taxon>Coleoptera</taxon>
        <taxon>Polyphaga</taxon>
        <taxon>Cucujiformia</taxon>
        <taxon>Chrysomeloidea</taxon>
        <taxon>Chrysomelidae</taxon>
        <taxon>Bruchinae</taxon>
        <taxon>Bruchini</taxon>
        <taxon>Acanthoscelides</taxon>
    </lineage>
</organism>
<name>A0A9P0Q2R2_ACAOB</name>
<proteinExistence type="predicted"/>
<protein>
    <submittedName>
        <fullName evidence="2">Uncharacterized protein</fullName>
    </submittedName>
</protein>
<dbReference type="Proteomes" id="UP001152888">
    <property type="component" value="Unassembled WGS sequence"/>
</dbReference>
<keyword evidence="3" id="KW-1185">Reference proteome</keyword>